<dbReference type="OrthoDB" id="9815752at2"/>
<dbReference type="NCBIfam" id="TIGR03696">
    <property type="entry name" value="Rhs_assc_core"/>
    <property type="match status" value="1"/>
</dbReference>
<dbReference type="Gene3D" id="2.180.10.10">
    <property type="entry name" value="RHS repeat-associated core"/>
    <property type="match status" value="1"/>
</dbReference>
<sequence length="75" mass="8910">MYDYDPWENLLTAEQVDSRIKEQPICYAGYVYDTETKLYYLQARYYDPATARFIYRDPNPGNEDDPVTTHMGMII</sequence>
<comment type="caution">
    <text evidence="1">The sequence shown here is derived from an EMBL/GenBank/DDBJ whole genome shotgun (WGS) entry which is preliminary data.</text>
</comment>
<protein>
    <recommendedName>
        <fullName evidence="3">RHS repeat-associated core domain-containing protein</fullName>
    </recommendedName>
</protein>
<evidence type="ECO:0000313" key="2">
    <source>
        <dbReference type="Proteomes" id="UP000317944"/>
    </source>
</evidence>
<dbReference type="AlphaFoldDB" id="A0A544UNG6"/>
<dbReference type="RefSeq" id="WP_142508483.1">
    <property type="nucleotide sequence ID" value="NZ_SADV01000005.1"/>
</dbReference>
<accession>A0A544UNG6</accession>
<dbReference type="Proteomes" id="UP000317944">
    <property type="component" value="Unassembled WGS sequence"/>
</dbReference>
<proteinExistence type="predicted"/>
<evidence type="ECO:0000313" key="1">
    <source>
        <dbReference type="EMBL" id="TQR35385.1"/>
    </source>
</evidence>
<dbReference type="EMBL" id="SADV01000005">
    <property type="protein sequence ID" value="TQR35385.1"/>
    <property type="molecule type" value="Genomic_DNA"/>
</dbReference>
<dbReference type="InterPro" id="IPR022385">
    <property type="entry name" value="Rhs_assc_core"/>
</dbReference>
<name>A0A544UNG6_LYSSH</name>
<organism evidence="1 2">
    <name type="scientific">Lysinibacillus sphaericus</name>
    <name type="common">Bacillus sphaericus</name>
    <dbReference type="NCBI Taxonomy" id="1421"/>
    <lineage>
        <taxon>Bacteria</taxon>
        <taxon>Bacillati</taxon>
        <taxon>Bacillota</taxon>
        <taxon>Bacilli</taxon>
        <taxon>Bacillales</taxon>
        <taxon>Bacillaceae</taxon>
        <taxon>Lysinibacillus</taxon>
    </lineage>
</organism>
<reference evidence="1 2" key="1">
    <citation type="submission" date="2018-03" db="EMBL/GenBank/DDBJ databases">
        <title>Aerobic endospore-forming bacteria genome sequencing and assembly.</title>
        <authorList>
            <person name="Cavalcante D.A."/>
            <person name="Driks A."/>
            <person name="Putonti C."/>
            <person name="De-Souza M.T."/>
        </authorList>
    </citation>
    <scope>NUCLEOTIDE SEQUENCE [LARGE SCALE GENOMIC DNA]</scope>
    <source>
        <strain evidence="1 2">SDF0037</strain>
    </source>
</reference>
<evidence type="ECO:0008006" key="3">
    <source>
        <dbReference type="Google" id="ProtNLM"/>
    </source>
</evidence>
<gene>
    <name evidence="1" type="ORF">C7Y47_08685</name>
</gene>